<evidence type="ECO:0000256" key="1">
    <source>
        <dbReference type="SAM" id="MobiDB-lite"/>
    </source>
</evidence>
<keyword evidence="2" id="KW-0732">Signal</keyword>
<proteinExistence type="predicted"/>
<feature type="region of interest" description="Disordered" evidence="1">
    <location>
        <begin position="22"/>
        <end position="63"/>
    </location>
</feature>
<sequence length="275" mass="30780">MKKLLFAFMLFSFTIISACSDSDEKNNTQSEKELPSQENQQQEERQTPEKQNEKPATNGNNDNTVASITQAEALKNIKDQLKTNLPIYLPAKLPIPEGAFLTATTKAENQQVEIIFYESEQYLPINDIKLKNPESATVLARLTVKQYGSTKEANEQIAFENFSKNGGQEVDLGNKIKGYQDAGVGSLWTGWNEGRWAIATHTRTDNPEAGVKLAKQAVQFLETHMLPVPKQNGSAHLDVYETGNLIVWQDETLVYTLDTIKDPLKALEIATAFYH</sequence>
<feature type="compositionally biased region" description="Polar residues" evidence="1">
    <location>
        <begin position="54"/>
        <end position="63"/>
    </location>
</feature>
<evidence type="ECO:0000256" key="2">
    <source>
        <dbReference type="SAM" id="SignalP"/>
    </source>
</evidence>
<feature type="signal peptide" evidence="2">
    <location>
        <begin position="1"/>
        <end position="18"/>
    </location>
</feature>
<evidence type="ECO:0000313" key="4">
    <source>
        <dbReference type="Proteomes" id="UP001178322"/>
    </source>
</evidence>
<organism evidence="3 4">
    <name type="scientific">Lysinibacillus pakistanensis</name>
    <dbReference type="NCBI Taxonomy" id="759811"/>
    <lineage>
        <taxon>Bacteria</taxon>
        <taxon>Bacillati</taxon>
        <taxon>Bacillota</taxon>
        <taxon>Bacilli</taxon>
        <taxon>Bacillales</taxon>
        <taxon>Bacillaceae</taxon>
        <taxon>Lysinibacillus</taxon>
    </lineage>
</organism>
<feature type="compositionally biased region" description="Basic and acidic residues" evidence="1">
    <location>
        <begin position="22"/>
        <end position="35"/>
    </location>
</feature>
<evidence type="ECO:0000313" key="3">
    <source>
        <dbReference type="EMBL" id="WHY51354.1"/>
    </source>
</evidence>
<gene>
    <name evidence="3" type="ORF">QNH24_24360</name>
</gene>
<feature type="compositionally biased region" description="Basic and acidic residues" evidence="1">
    <location>
        <begin position="42"/>
        <end position="53"/>
    </location>
</feature>
<feature type="chain" id="PRO_5043646169" description="Lipoprotein" evidence="2">
    <location>
        <begin position="19"/>
        <end position="275"/>
    </location>
</feature>
<dbReference type="RefSeq" id="WP_283869935.1">
    <property type="nucleotide sequence ID" value="NZ_CP126101.1"/>
</dbReference>
<accession>A0AAX3WUD8</accession>
<name>A0AAX3WUD8_9BACI</name>
<dbReference type="EMBL" id="CP126101">
    <property type="protein sequence ID" value="WHY51354.1"/>
    <property type="molecule type" value="Genomic_DNA"/>
</dbReference>
<dbReference type="PROSITE" id="PS51257">
    <property type="entry name" value="PROKAR_LIPOPROTEIN"/>
    <property type="match status" value="1"/>
</dbReference>
<evidence type="ECO:0008006" key="5">
    <source>
        <dbReference type="Google" id="ProtNLM"/>
    </source>
</evidence>
<reference evidence="3" key="1">
    <citation type="submission" date="2023-05" db="EMBL/GenBank/DDBJ databases">
        <title>Comparative genomics of Bacillaceae isolates and their secondary metabolite potential.</title>
        <authorList>
            <person name="Song L."/>
            <person name="Nielsen L.J."/>
            <person name="Mohite O."/>
            <person name="Xu X."/>
            <person name="Weber T."/>
            <person name="Kovacs A.T."/>
        </authorList>
    </citation>
    <scope>NUCLEOTIDE SEQUENCE</scope>
    <source>
        <strain evidence="3">LY1</strain>
    </source>
</reference>
<dbReference type="AlphaFoldDB" id="A0AAX3WUD8"/>
<dbReference type="Proteomes" id="UP001178322">
    <property type="component" value="Chromosome"/>
</dbReference>
<protein>
    <recommendedName>
        <fullName evidence="5">Lipoprotein</fullName>
    </recommendedName>
</protein>